<dbReference type="InterPro" id="IPR041637">
    <property type="entry name" value="Caprin-1_dimer"/>
</dbReference>
<feature type="domain" description="Caprin-1 dimerization" evidence="3">
    <location>
        <begin position="99"/>
        <end position="217"/>
    </location>
</feature>
<feature type="compositionally biased region" description="Basic and acidic residues" evidence="2">
    <location>
        <begin position="565"/>
        <end position="574"/>
    </location>
</feature>
<dbReference type="AlphaFoldDB" id="A0A1B6CGS7"/>
<accession>A0A1B6CGS7</accession>
<feature type="compositionally biased region" description="Gly residues" evidence="2">
    <location>
        <begin position="575"/>
        <end position="593"/>
    </location>
</feature>
<dbReference type="PANTHER" id="PTHR22922">
    <property type="entry name" value="GPI-ANCHORED PROTEIN P137"/>
    <property type="match status" value="1"/>
</dbReference>
<evidence type="ECO:0000259" key="3">
    <source>
        <dbReference type="Pfam" id="PF18293"/>
    </source>
</evidence>
<feature type="compositionally biased region" description="Low complexity" evidence="2">
    <location>
        <begin position="524"/>
        <end position="542"/>
    </location>
</feature>
<feature type="compositionally biased region" description="Basic and acidic residues" evidence="2">
    <location>
        <begin position="488"/>
        <end position="497"/>
    </location>
</feature>
<dbReference type="GO" id="GO:0003723">
    <property type="term" value="F:RNA binding"/>
    <property type="evidence" value="ECO:0007669"/>
    <property type="project" value="TreeGrafter"/>
</dbReference>
<gene>
    <name evidence="4" type="ORF">g.5572</name>
</gene>
<sequence length="599" mass="65503">MPAASSAKLEKQASTEALEPLKQGIVIIEHKIRNLEKRKLKLDTYKELKKSGKELSSEQKAAVAKYDEVILNLDFAKDLNKQFSTISIESDKIQKKKSKKEALERFQQDVAKIKEILIIQDVLANMGQENVREDFLAGKNGAVKITEENLQKLDDIFIEVSPKREIEEGVPPFPDQLQKAAEHLISLADGKPKEVLSTTYAQLKEIITSINNCGYFEQSNAPAVITEELAVNHAVIQEQQKTIPEVEVEENSVGITVPSETFHSIKHVVVEGVQHVVEVPQHAVESAGLYIAQRPVNDVLSNVMNSVPSSFSFIQESEIDTEIITPTPPPPTALPIPSQTFTNASFAPPAGQPNYPPQPEIIYSPIPIPTQPQPQHMAVAQPPIPVQEQQTVYPAPPKSSFSQQNQPLPVQQQFSNLTDFQHPQTQSLDWNDSTETPAPPASSDWAVESEPGNWQNNGSNDWNEQQNDGFMPAGGRVSGNRGYGRGGRGGDRPRGGRDGNYSGRGGNRGGNYNNQNGRGGGGYYKNNNDGGNNYYQNGYQNRGDGERGGYRDGGFNKRGGPRGGPRQDRGERGGPRPGGGRGGNQRGGRGGNSGSRHQQ</sequence>
<evidence type="ECO:0000313" key="4">
    <source>
        <dbReference type="EMBL" id="JAS12582.1"/>
    </source>
</evidence>
<evidence type="ECO:0000256" key="1">
    <source>
        <dbReference type="ARBA" id="ARBA00007950"/>
    </source>
</evidence>
<dbReference type="PANTHER" id="PTHR22922:SF19">
    <property type="entry name" value="CAPRIN HOMOLOG"/>
    <property type="match status" value="1"/>
</dbReference>
<dbReference type="GO" id="GO:0005737">
    <property type="term" value="C:cytoplasm"/>
    <property type="evidence" value="ECO:0007669"/>
    <property type="project" value="TreeGrafter"/>
</dbReference>
<name>A0A1B6CGS7_9HEMI</name>
<reference evidence="4" key="1">
    <citation type="submission" date="2015-12" db="EMBL/GenBank/DDBJ databases">
        <title>De novo transcriptome assembly of four potential Pierce s Disease insect vectors from Arizona vineyards.</title>
        <authorList>
            <person name="Tassone E.E."/>
        </authorList>
    </citation>
    <scope>NUCLEOTIDE SEQUENCE</scope>
</reference>
<comment type="similarity">
    <text evidence="1">Belongs to the caprin family.</text>
</comment>
<protein>
    <recommendedName>
        <fullName evidence="3">Caprin-1 dimerization domain-containing protein</fullName>
    </recommendedName>
</protein>
<feature type="region of interest" description="Disordered" evidence="2">
    <location>
        <begin position="423"/>
        <end position="599"/>
    </location>
</feature>
<proteinExistence type="inferred from homology"/>
<evidence type="ECO:0000256" key="2">
    <source>
        <dbReference type="SAM" id="MobiDB-lite"/>
    </source>
</evidence>
<dbReference type="Pfam" id="PF18293">
    <property type="entry name" value="Caprin-1_dimer"/>
    <property type="match status" value="1"/>
</dbReference>
<organism evidence="4">
    <name type="scientific">Clastoptera arizonana</name>
    <name type="common">Arizona spittle bug</name>
    <dbReference type="NCBI Taxonomy" id="38151"/>
    <lineage>
        <taxon>Eukaryota</taxon>
        <taxon>Metazoa</taxon>
        <taxon>Ecdysozoa</taxon>
        <taxon>Arthropoda</taxon>
        <taxon>Hexapoda</taxon>
        <taxon>Insecta</taxon>
        <taxon>Pterygota</taxon>
        <taxon>Neoptera</taxon>
        <taxon>Paraneoptera</taxon>
        <taxon>Hemiptera</taxon>
        <taxon>Auchenorrhyncha</taxon>
        <taxon>Cercopoidea</taxon>
        <taxon>Clastopteridae</taxon>
        <taxon>Clastoptera</taxon>
    </lineage>
</organism>
<feature type="compositionally biased region" description="Polar residues" evidence="2">
    <location>
        <begin position="452"/>
        <end position="468"/>
    </location>
</feature>
<dbReference type="EMBL" id="GEDC01024716">
    <property type="protein sequence ID" value="JAS12582.1"/>
    <property type="molecule type" value="Transcribed_RNA"/>
</dbReference>
<dbReference type="InterPro" id="IPR028816">
    <property type="entry name" value="Caprin"/>
</dbReference>
<feature type="compositionally biased region" description="Polar residues" evidence="2">
    <location>
        <begin position="423"/>
        <end position="436"/>
    </location>
</feature>